<feature type="compositionally biased region" description="Polar residues" evidence="6">
    <location>
        <begin position="684"/>
        <end position="693"/>
    </location>
</feature>
<feature type="region of interest" description="Disordered" evidence="6">
    <location>
        <begin position="1"/>
        <end position="65"/>
    </location>
</feature>
<dbReference type="InParanoid" id="A0A3Q3L8A6"/>
<keyword evidence="4" id="KW-0539">Nucleus</keyword>
<dbReference type="AlphaFoldDB" id="A0A3Q3L8A6"/>
<feature type="region of interest" description="Disordered" evidence="6">
    <location>
        <begin position="359"/>
        <end position="718"/>
    </location>
</feature>
<feature type="region of interest" description="Disordered" evidence="6">
    <location>
        <begin position="165"/>
        <end position="194"/>
    </location>
</feature>
<keyword evidence="3 5" id="KW-0175">Coiled coil</keyword>
<feature type="compositionally biased region" description="Polar residues" evidence="6">
    <location>
        <begin position="390"/>
        <end position="403"/>
    </location>
</feature>
<evidence type="ECO:0000256" key="6">
    <source>
        <dbReference type="SAM" id="MobiDB-lite"/>
    </source>
</evidence>
<feature type="compositionally biased region" description="Low complexity" evidence="6">
    <location>
        <begin position="38"/>
        <end position="63"/>
    </location>
</feature>
<evidence type="ECO:0000256" key="1">
    <source>
        <dbReference type="ARBA" id="ARBA00004123"/>
    </source>
</evidence>
<dbReference type="GeneTree" id="ENSGT00950000183026"/>
<dbReference type="Ensembl" id="ENSMAMT00000005902.2">
    <property type="protein sequence ID" value="ENSMAMP00000005744.2"/>
    <property type="gene ID" value="ENSMAMG00000003905.2"/>
</dbReference>
<feature type="region of interest" description="Disordered" evidence="6">
    <location>
        <begin position="803"/>
        <end position="837"/>
    </location>
</feature>
<feature type="compositionally biased region" description="Gly residues" evidence="6">
    <location>
        <begin position="562"/>
        <end position="573"/>
    </location>
</feature>
<dbReference type="GO" id="GO:0005737">
    <property type="term" value="C:cytoplasm"/>
    <property type="evidence" value="ECO:0007669"/>
    <property type="project" value="TreeGrafter"/>
</dbReference>
<feature type="compositionally biased region" description="Polar residues" evidence="6">
    <location>
        <begin position="578"/>
        <end position="591"/>
    </location>
</feature>
<comment type="subcellular location">
    <subcellularLocation>
        <location evidence="1">Nucleus</location>
    </subcellularLocation>
</comment>
<sequence>MSVSEPRESFPVRGKGSSSMRLTLHSAGDHNGNAFPVSSSSSSSSSSCLGQSSPESLRSLSSLSEDRADSPLDYEVFEVTLMTTKVTKTNKVTDVISKWVADECGNQDDFNDVSVRMTQMATELSESNDNSVSVYLDANSSEYHQDTWNDKDNLTLSLVTNGASHDISNDISSESRRKHGSTTPDSDATEIPADDDYDDEEEALFLSVSSDIGIQRSGMTLSSVTSQPSDSIMISDGSAATTILQMERDVPVGVADDERPKVACPLDQPASKNLSETTKISSCCPSTNPSLESKEVISPERCTVASKPMQQNISQPARAAKTTTTTSTAPKTVASTGLKSNLEAKRVSRLYLKNVKAKVGSWSTVSPPKTPSQNKSALGNGNKAIPTKVEAQSGNEGKSQRSSAGPIKMAVKLKPITGKSSTLKTKTDNYSAQPEKSTAISRTLSTSTSSLGSEMVDEGSLESPRKAAQEVPDTCRATERVETVLQSEDTCGESDDQSSVRGKPRSHSRKISSKLGPNAREQGKGTRVDKASGPAPPPGSVGQPPGQGSPRPRQALNDGTLLGEGGQNTGGGSPVRVRQTQGQSQGIPKSHSTAERASAVINLAPTTATAKSTANQQPASGSARQPAPPAVSKLPIKGLPTSLSSLSLGDNENNGTTGKGSTLPKVSKKGTPSPTGTKLDEWPSRSTLPVGNQSAAKTPSSSTAATTSTNTPSDTLTSANSGVIAAAKHPAMRSRALSLQARTTATGLKAPTATSHSTAKMAAASQTAAKTAPAVSLGLMKQASHYPSQRGGSARLSRLNSTVDKNKARDAPARPTNTNSTSQAAAATGGNNQNHQQAPTNLVADAVNPNTPATPALPVAITENTNTGSGITGASGHGLQVKTGSRSKTGYRTQNVSKPGVDGKVTARQNQSKEQAEKKNQAITQLRKLLVQGNKRVEALAIVIQHLFTEREETLKQKKELSLELATLRDELAASSQCCERLQKEKEEVRISLEEALKRLEEQHKEELVQLEERLRSFYQSEWDKVHQKYQEEADKWRMLMEQQVEKLQSRQDAERKNQEVSHNQKLESLKQQYETSIQELKMIQQTDLENLEKTLKETEASLSEKIFKLSAEKEALNDTLQAEEERRKCLLTDKNLKDSHTVYLEQELESLKVVLEIKNTQLHQKEKKLMEMDKLVETNVKLEECLKKVQQENEDYKARMDKHAALSKQLSNEQAILQQTLQKESKVNKRLSMENEELLWKLHNGDLLASPRRVSPTSPFNSPRNSASFPSTAPLSPR</sequence>
<reference evidence="7" key="1">
    <citation type="submission" date="2025-08" db="UniProtKB">
        <authorList>
            <consortium name="Ensembl"/>
        </authorList>
    </citation>
    <scope>IDENTIFICATION</scope>
</reference>
<feature type="compositionally biased region" description="Polar residues" evidence="6">
    <location>
        <begin position="604"/>
        <end position="623"/>
    </location>
</feature>
<comment type="similarity">
    <text evidence="2">Belongs to the MTUS1 family.</text>
</comment>
<feature type="compositionally biased region" description="Low complexity" evidence="6">
    <location>
        <begin position="816"/>
        <end position="837"/>
    </location>
</feature>
<feature type="compositionally biased region" description="Low complexity" evidence="6">
    <location>
        <begin position="540"/>
        <end position="561"/>
    </location>
</feature>
<feature type="compositionally biased region" description="Low complexity" evidence="6">
    <location>
        <begin position="437"/>
        <end position="453"/>
    </location>
</feature>
<dbReference type="STRING" id="205130.ENSMAMP00000005744"/>
<evidence type="ECO:0000256" key="4">
    <source>
        <dbReference type="ARBA" id="ARBA00023242"/>
    </source>
</evidence>
<organism evidence="7 8">
    <name type="scientific">Mastacembelus armatus</name>
    <name type="common">zig-zag eel</name>
    <dbReference type="NCBI Taxonomy" id="205130"/>
    <lineage>
        <taxon>Eukaryota</taxon>
        <taxon>Metazoa</taxon>
        <taxon>Chordata</taxon>
        <taxon>Craniata</taxon>
        <taxon>Vertebrata</taxon>
        <taxon>Euteleostomi</taxon>
        <taxon>Actinopterygii</taxon>
        <taxon>Neopterygii</taxon>
        <taxon>Teleostei</taxon>
        <taxon>Neoteleostei</taxon>
        <taxon>Acanthomorphata</taxon>
        <taxon>Anabantaria</taxon>
        <taxon>Synbranchiformes</taxon>
        <taxon>Mastacembelidae</taxon>
        <taxon>Mastacembelus</taxon>
    </lineage>
</organism>
<evidence type="ECO:0000256" key="5">
    <source>
        <dbReference type="SAM" id="Coils"/>
    </source>
</evidence>
<dbReference type="GO" id="GO:0005634">
    <property type="term" value="C:nucleus"/>
    <property type="evidence" value="ECO:0007669"/>
    <property type="project" value="UniProtKB-SubCell"/>
</dbReference>
<proteinExistence type="inferred from homology"/>
<feature type="compositionally biased region" description="Basic and acidic residues" evidence="6">
    <location>
        <begin position="521"/>
        <end position="530"/>
    </location>
</feature>
<feature type="compositionally biased region" description="Polar residues" evidence="6">
    <location>
        <begin position="361"/>
        <end position="379"/>
    </location>
</feature>
<dbReference type="GO" id="GO:0008017">
    <property type="term" value="F:microtubule binding"/>
    <property type="evidence" value="ECO:0007669"/>
    <property type="project" value="TreeGrafter"/>
</dbReference>
<protein>
    <submittedName>
        <fullName evidence="7">Microtubule-associated tumor suppressor 1 homolog</fullName>
    </submittedName>
</protein>
<feature type="coiled-coil region" evidence="5">
    <location>
        <begin position="951"/>
        <end position="1134"/>
    </location>
</feature>
<feature type="compositionally biased region" description="Low complexity" evidence="6">
    <location>
        <begin position="316"/>
        <end position="332"/>
    </location>
</feature>
<accession>A0A3Q3L8A6</accession>
<dbReference type="PANTHER" id="PTHR24200">
    <property type="entry name" value="TOUCAN, ISOFORM A"/>
    <property type="match status" value="1"/>
</dbReference>
<feature type="compositionally biased region" description="Polar residues" evidence="6">
    <location>
        <begin position="882"/>
        <end position="897"/>
    </location>
</feature>
<dbReference type="InterPro" id="IPR051293">
    <property type="entry name" value="MTUS1/CCDC69"/>
</dbReference>
<feature type="compositionally biased region" description="Polar residues" evidence="6">
    <location>
        <begin position="650"/>
        <end position="660"/>
    </location>
</feature>
<reference evidence="7" key="2">
    <citation type="submission" date="2025-09" db="UniProtKB">
        <authorList>
            <consortium name="Ensembl"/>
        </authorList>
    </citation>
    <scope>IDENTIFICATION</scope>
</reference>
<feature type="compositionally biased region" description="Low complexity" evidence="6">
    <location>
        <begin position="694"/>
        <end position="718"/>
    </location>
</feature>
<feature type="region of interest" description="Disordered" evidence="6">
    <location>
        <begin position="868"/>
        <end position="920"/>
    </location>
</feature>
<feature type="coiled-coil region" evidence="5">
    <location>
        <begin position="1173"/>
        <end position="1214"/>
    </location>
</feature>
<feature type="region of interest" description="Disordered" evidence="6">
    <location>
        <begin position="1251"/>
        <end position="1279"/>
    </location>
</feature>
<feature type="compositionally biased region" description="Basic and acidic residues" evidence="6">
    <location>
        <begin position="1"/>
        <end position="10"/>
    </location>
</feature>
<feature type="compositionally biased region" description="Polar residues" evidence="6">
    <location>
        <begin position="418"/>
        <end position="436"/>
    </location>
</feature>
<feature type="compositionally biased region" description="Basic residues" evidence="6">
    <location>
        <begin position="502"/>
        <end position="512"/>
    </location>
</feature>
<evidence type="ECO:0000256" key="2">
    <source>
        <dbReference type="ARBA" id="ARBA00007585"/>
    </source>
</evidence>
<evidence type="ECO:0000313" key="8">
    <source>
        <dbReference type="Proteomes" id="UP000261640"/>
    </source>
</evidence>
<dbReference type="PANTHER" id="PTHR24200:SF7">
    <property type="entry name" value="MICROTUBULE-ASSOCIATED TUMOR SUPPRESSOR 1"/>
    <property type="match status" value="1"/>
</dbReference>
<evidence type="ECO:0000256" key="3">
    <source>
        <dbReference type="ARBA" id="ARBA00023054"/>
    </source>
</evidence>
<keyword evidence="8" id="KW-1185">Reference proteome</keyword>
<evidence type="ECO:0000313" key="7">
    <source>
        <dbReference type="Ensembl" id="ENSMAMP00000005744.2"/>
    </source>
</evidence>
<name>A0A3Q3L8A6_9TELE</name>
<feature type="compositionally biased region" description="Polar residues" evidence="6">
    <location>
        <begin position="1256"/>
        <end position="1279"/>
    </location>
</feature>
<dbReference type="Proteomes" id="UP000261640">
    <property type="component" value="Unplaced"/>
</dbReference>
<feature type="region of interest" description="Disordered" evidence="6">
    <location>
        <begin position="307"/>
        <end position="332"/>
    </location>
</feature>